<dbReference type="PROSITE" id="PS00211">
    <property type="entry name" value="ABC_TRANSPORTER_1"/>
    <property type="match status" value="1"/>
</dbReference>
<dbReference type="SMART" id="SM00382">
    <property type="entry name" value="AAA"/>
    <property type="match status" value="1"/>
</dbReference>
<keyword evidence="1" id="KW-0813">Transport</keyword>
<dbReference type="PANTHER" id="PTHR42781:SF4">
    <property type="entry name" value="SPERMIDINE_PUTRESCINE IMPORT ATP-BINDING PROTEIN POTA"/>
    <property type="match status" value="1"/>
</dbReference>
<dbReference type="EMBL" id="BRXS01000001">
    <property type="protein sequence ID" value="GLC23778.1"/>
    <property type="molecule type" value="Genomic_DNA"/>
</dbReference>
<evidence type="ECO:0000256" key="3">
    <source>
        <dbReference type="ARBA" id="ARBA00022840"/>
    </source>
</evidence>
<dbReference type="SUPFAM" id="SSF52540">
    <property type="entry name" value="P-loop containing nucleoside triphosphate hydrolases"/>
    <property type="match status" value="1"/>
</dbReference>
<dbReference type="PROSITE" id="PS50893">
    <property type="entry name" value="ABC_TRANSPORTER_2"/>
    <property type="match status" value="1"/>
</dbReference>
<protein>
    <recommendedName>
        <fullName evidence="4">ABC transporter domain-containing protein</fullName>
    </recommendedName>
</protein>
<dbReference type="InterPro" id="IPR003593">
    <property type="entry name" value="AAA+_ATPase"/>
</dbReference>
<name>A0AA37QBS5_9BACT</name>
<organism evidence="5 6">
    <name type="scientific">Roseisolibacter agri</name>
    <dbReference type="NCBI Taxonomy" id="2014610"/>
    <lineage>
        <taxon>Bacteria</taxon>
        <taxon>Pseudomonadati</taxon>
        <taxon>Gemmatimonadota</taxon>
        <taxon>Gemmatimonadia</taxon>
        <taxon>Gemmatimonadales</taxon>
        <taxon>Gemmatimonadaceae</taxon>
        <taxon>Roseisolibacter</taxon>
    </lineage>
</organism>
<dbReference type="Pfam" id="PF00005">
    <property type="entry name" value="ABC_tran"/>
    <property type="match status" value="1"/>
</dbReference>
<dbReference type="InterPro" id="IPR027417">
    <property type="entry name" value="P-loop_NTPase"/>
</dbReference>
<accession>A0AA37QBS5</accession>
<evidence type="ECO:0000256" key="1">
    <source>
        <dbReference type="ARBA" id="ARBA00022448"/>
    </source>
</evidence>
<dbReference type="GO" id="GO:0005524">
    <property type="term" value="F:ATP binding"/>
    <property type="evidence" value="ECO:0007669"/>
    <property type="project" value="UniProtKB-KW"/>
</dbReference>
<dbReference type="AlphaFoldDB" id="A0AA37QBS5"/>
<reference evidence="5" key="1">
    <citation type="submission" date="2022-08" db="EMBL/GenBank/DDBJ databases">
        <title>Draft genome sequencing of Roseisolibacter agri AW1220.</title>
        <authorList>
            <person name="Tobiishi Y."/>
            <person name="Tonouchi A."/>
        </authorList>
    </citation>
    <scope>NUCLEOTIDE SEQUENCE</scope>
    <source>
        <strain evidence="5">AW1220</strain>
    </source>
</reference>
<keyword evidence="3" id="KW-0067">ATP-binding</keyword>
<evidence type="ECO:0000259" key="4">
    <source>
        <dbReference type="PROSITE" id="PS50893"/>
    </source>
</evidence>
<comment type="caution">
    <text evidence="5">The sequence shown here is derived from an EMBL/GenBank/DDBJ whole genome shotgun (WGS) entry which is preliminary data.</text>
</comment>
<evidence type="ECO:0000256" key="2">
    <source>
        <dbReference type="ARBA" id="ARBA00022741"/>
    </source>
</evidence>
<evidence type="ECO:0000313" key="6">
    <source>
        <dbReference type="Proteomes" id="UP001161325"/>
    </source>
</evidence>
<dbReference type="PANTHER" id="PTHR42781">
    <property type="entry name" value="SPERMIDINE/PUTRESCINE IMPORT ATP-BINDING PROTEIN POTA"/>
    <property type="match status" value="1"/>
</dbReference>
<dbReference type="InterPro" id="IPR017871">
    <property type="entry name" value="ABC_transporter-like_CS"/>
</dbReference>
<dbReference type="InterPro" id="IPR050093">
    <property type="entry name" value="ABC_SmlMolc_Importer"/>
</dbReference>
<dbReference type="GO" id="GO:0016887">
    <property type="term" value="F:ATP hydrolysis activity"/>
    <property type="evidence" value="ECO:0007669"/>
    <property type="project" value="InterPro"/>
</dbReference>
<gene>
    <name evidence="5" type="ORF">rosag_02910</name>
</gene>
<sequence length="263" mass="27509">MGETVGTLNGPPDGAVALDARDVRCTLGGVVAVDGVSLRVDPGRCVALVGESGAGKTTLLRCFNRMVAPTAGAVLVGGTEVTRYDAPTLRRRIGYVPQHGGLLPHWTALRNAALVPALLARPDATAAARRALELVGLAPDAYGARFPHELSGGQRQRVALARAIAARPGVLLMDEPFGALDAVSRSEAQAVCAALRRELGVTTLLVTHDLLEADFLADEIVVMRAGRVEQRGTLDAMCAAPATPYVASLLERALAGARRRRDA</sequence>
<proteinExistence type="predicted"/>
<dbReference type="InterPro" id="IPR003439">
    <property type="entry name" value="ABC_transporter-like_ATP-bd"/>
</dbReference>
<evidence type="ECO:0000313" key="5">
    <source>
        <dbReference type="EMBL" id="GLC23778.1"/>
    </source>
</evidence>
<feature type="domain" description="ABC transporter" evidence="4">
    <location>
        <begin position="18"/>
        <end position="250"/>
    </location>
</feature>
<dbReference type="Proteomes" id="UP001161325">
    <property type="component" value="Unassembled WGS sequence"/>
</dbReference>
<dbReference type="RefSeq" id="WP_284348224.1">
    <property type="nucleotide sequence ID" value="NZ_BRXS01000001.1"/>
</dbReference>
<keyword evidence="2" id="KW-0547">Nucleotide-binding</keyword>
<dbReference type="Gene3D" id="3.40.50.300">
    <property type="entry name" value="P-loop containing nucleotide triphosphate hydrolases"/>
    <property type="match status" value="1"/>
</dbReference>
<keyword evidence="6" id="KW-1185">Reference proteome</keyword>